<feature type="domain" description="Radical SAM core" evidence="1">
    <location>
        <begin position="244"/>
        <end position="471"/>
    </location>
</feature>
<dbReference type="InterPro" id="IPR006638">
    <property type="entry name" value="Elp3/MiaA/NifB-like_rSAM"/>
</dbReference>
<dbReference type="GO" id="GO:0003824">
    <property type="term" value="F:catalytic activity"/>
    <property type="evidence" value="ECO:0007669"/>
    <property type="project" value="InterPro"/>
</dbReference>
<dbReference type="SMART" id="SM00729">
    <property type="entry name" value="Elp3"/>
    <property type="match status" value="1"/>
</dbReference>
<dbReference type="CDD" id="cd01335">
    <property type="entry name" value="Radical_SAM"/>
    <property type="match status" value="1"/>
</dbReference>
<sequence>MSWQLKEGIKKKLTQEVGATIYAPGARQAMAFVYPNTYTIGMSNLGLQILYKEINASGFAACERFFLPEKKELALYQKQGLPLLSMETQRPLDCFGIIGVMMSFELDYLNFLQMLMLSKIELLAEQRDTYDPFIIIGGPCATFNPEPLAIFADAFVIGEGEEVVPNILRTIQDGREARLTKREILASLARLAGVYVPAFYEPQYVDDAFCGMKVSSPAPKRVERQWVRKLDQHTASSSIVSAATEFENMFIIEVARGCGRHCRFCMAGYCFRKPRARALDKIIEDIKNRPPSSKKVGLMGAAVSDYPYIKELTAFLVQHKIAFTVASLRADTMDQALADALAASGQQTLTVAPEAGSKRLRSLINKGITEDDIYKAVELAARAGMKNIKLYYMIGLPTETDEDITEMIAMIARIRQKMTGVGNKGELVISTNAFVPKPFTPFQWQPLFNLKILKERFKRLEDAFRKDRTVAIQTESLKETVLQAALARGERFIGEALYRAVTQEHGNLKAAFKSCKIDYEKYATRILDMSQVLPWSHIDIGLSDDYLTREWERAEKLSYTLPCFEHCQRCGVCGGNE</sequence>
<organism evidence="2 3">
    <name type="scientific">Candidatus Avacidaminococcus intestinavium</name>
    <dbReference type="NCBI Taxonomy" id="2840684"/>
    <lineage>
        <taxon>Bacteria</taxon>
        <taxon>Bacillati</taxon>
        <taxon>Bacillota</taxon>
        <taxon>Negativicutes</taxon>
        <taxon>Acidaminococcales</taxon>
        <taxon>Acidaminococcaceae</taxon>
        <taxon>Acidaminococcaceae incertae sedis</taxon>
        <taxon>Candidatus Avacidaminococcus</taxon>
    </lineage>
</organism>
<dbReference type="InterPro" id="IPR058240">
    <property type="entry name" value="rSAM_sf"/>
</dbReference>
<gene>
    <name evidence="2" type="ORF">IAB06_00255</name>
</gene>
<reference evidence="2" key="1">
    <citation type="submission" date="2020-10" db="EMBL/GenBank/DDBJ databases">
        <authorList>
            <person name="Gilroy R."/>
        </authorList>
    </citation>
    <scope>NUCLEOTIDE SEQUENCE</scope>
    <source>
        <strain evidence="2">CHK160-1198</strain>
    </source>
</reference>
<reference evidence="2" key="2">
    <citation type="journal article" date="2021" name="PeerJ">
        <title>Extensive microbial diversity within the chicken gut microbiome revealed by metagenomics and culture.</title>
        <authorList>
            <person name="Gilroy R."/>
            <person name="Ravi A."/>
            <person name="Getino M."/>
            <person name="Pursley I."/>
            <person name="Horton D.L."/>
            <person name="Alikhan N.F."/>
            <person name="Baker D."/>
            <person name="Gharbi K."/>
            <person name="Hall N."/>
            <person name="Watson M."/>
            <person name="Adriaenssens E.M."/>
            <person name="Foster-Nyarko E."/>
            <person name="Jarju S."/>
            <person name="Secka A."/>
            <person name="Antonio M."/>
            <person name="Oren A."/>
            <person name="Chaudhuri R.R."/>
            <person name="La Ragione R."/>
            <person name="Hildebrand F."/>
            <person name="Pallen M.J."/>
        </authorList>
    </citation>
    <scope>NUCLEOTIDE SEQUENCE</scope>
    <source>
        <strain evidence="2">CHK160-1198</strain>
    </source>
</reference>
<proteinExistence type="predicted"/>
<dbReference type="PANTHER" id="PTHR42731">
    <property type="entry name" value="SLL1084 PROTEIN"/>
    <property type="match status" value="1"/>
</dbReference>
<accession>A0A9D1MNA2</accession>
<dbReference type="PANTHER" id="PTHR42731:SF5">
    <property type="entry name" value="RADICAL SAM DOMAIN PROTEIN"/>
    <property type="match status" value="1"/>
</dbReference>
<dbReference type="PROSITE" id="PS51918">
    <property type="entry name" value="RADICAL_SAM"/>
    <property type="match status" value="1"/>
</dbReference>
<dbReference type="AlphaFoldDB" id="A0A9D1MNA2"/>
<dbReference type="Gene3D" id="3.40.50.280">
    <property type="entry name" value="Cobalamin-binding domain"/>
    <property type="match status" value="1"/>
</dbReference>
<evidence type="ECO:0000259" key="1">
    <source>
        <dbReference type="PROSITE" id="PS51918"/>
    </source>
</evidence>
<dbReference type="EMBL" id="DVNI01000003">
    <property type="protein sequence ID" value="HIU63461.1"/>
    <property type="molecule type" value="Genomic_DNA"/>
</dbReference>
<dbReference type="Gene3D" id="3.80.30.20">
    <property type="entry name" value="tm_1862 like domain"/>
    <property type="match status" value="1"/>
</dbReference>
<name>A0A9D1MNA2_9FIRM</name>
<dbReference type="Pfam" id="PF19864">
    <property type="entry name" value="Radical_SAM_N2"/>
    <property type="match status" value="1"/>
</dbReference>
<evidence type="ECO:0000313" key="2">
    <source>
        <dbReference type="EMBL" id="HIU63461.1"/>
    </source>
</evidence>
<dbReference type="SUPFAM" id="SSF102114">
    <property type="entry name" value="Radical SAM enzymes"/>
    <property type="match status" value="1"/>
</dbReference>
<dbReference type="InterPro" id="IPR045784">
    <property type="entry name" value="Radical_SAM_N2"/>
</dbReference>
<protein>
    <submittedName>
        <fullName evidence="2">Radical SAM protein</fullName>
    </submittedName>
</protein>
<comment type="caution">
    <text evidence="2">The sequence shown here is derived from an EMBL/GenBank/DDBJ whole genome shotgun (WGS) entry which is preliminary data.</text>
</comment>
<dbReference type="GO" id="GO:0051536">
    <property type="term" value="F:iron-sulfur cluster binding"/>
    <property type="evidence" value="ECO:0007669"/>
    <property type="project" value="InterPro"/>
</dbReference>
<dbReference type="SFLD" id="SFLDG01082">
    <property type="entry name" value="B12-binding_domain_containing"/>
    <property type="match status" value="1"/>
</dbReference>
<dbReference type="Proteomes" id="UP000824099">
    <property type="component" value="Unassembled WGS sequence"/>
</dbReference>
<dbReference type="SFLD" id="SFLDS00029">
    <property type="entry name" value="Radical_SAM"/>
    <property type="match status" value="1"/>
</dbReference>
<dbReference type="InterPro" id="IPR023404">
    <property type="entry name" value="rSAM_horseshoe"/>
</dbReference>
<dbReference type="InterPro" id="IPR007197">
    <property type="entry name" value="rSAM"/>
</dbReference>
<evidence type="ECO:0000313" key="3">
    <source>
        <dbReference type="Proteomes" id="UP000824099"/>
    </source>
</evidence>
<dbReference type="Pfam" id="PF04055">
    <property type="entry name" value="Radical_SAM"/>
    <property type="match status" value="1"/>
</dbReference>